<dbReference type="InterPro" id="IPR036388">
    <property type="entry name" value="WH-like_DNA-bd_sf"/>
</dbReference>
<evidence type="ECO:0000256" key="4">
    <source>
        <dbReference type="ARBA" id="ARBA00023163"/>
    </source>
</evidence>
<dbReference type="InterPro" id="IPR007324">
    <property type="entry name" value="Sugar-bd_dom_put"/>
</dbReference>
<dbReference type="InterPro" id="IPR051054">
    <property type="entry name" value="SorC_transcr_regulators"/>
</dbReference>
<gene>
    <name evidence="7" type="ORF">H8695_04705</name>
</gene>
<name>A0A926DDV0_9FIRM</name>
<dbReference type="InterPro" id="IPR037171">
    <property type="entry name" value="NagB/RpiA_transferase-like"/>
</dbReference>
<feature type="domain" description="RNA polymerase sigma-70 region 4" evidence="6">
    <location>
        <begin position="19"/>
        <end position="51"/>
    </location>
</feature>
<keyword evidence="8" id="KW-1185">Reference proteome</keyword>
<keyword evidence="4" id="KW-0804">Transcription</keyword>
<comment type="similarity">
    <text evidence="1">Belongs to the SorC transcriptional regulatory family.</text>
</comment>
<dbReference type="InterPro" id="IPR007630">
    <property type="entry name" value="RNA_pol_sigma70_r4"/>
</dbReference>
<evidence type="ECO:0000256" key="3">
    <source>
        <dbReference type="ARBA" id="ARBA00023125"/>
    </source>
</evidence>
<evidence type="ECO:0008006" key="9">
    <source>
        <dbReference type="Google" id="ProtNLM"/>
    </source>
</evidence>
<evidence type="ECO:0000259" key="5">
    <source>
        <dbReference type="Pfam" id="PF04198"/>
    </source>
</evidence>
<dbReference type="EMBL" id="JACRSP010000002">
    <property type="protein sequence ID" value="MBC8535989.1"/>
    <property type="molecule type" value="Genomic_DNA"/>
</dbReference>
<dbReference type="RefSeq" id="WP_249299746.1">
    <property type="nucleotide sequence ID" value="NZ_JACRSP010000002.1"/>
</dbReference>
<dbReference type="GO" id="GO:0003700">
    <property type="term" value="F:DNA-binding transcription factor activity"/>
    <property type="evidence" value="ECO:0007669"/>
    <property type="project" value="InterPro"/>
</dbReference>
<sequence>MGEAEIRDQRRQQMITVAKMYYRDKLPQDEIAKRLNMSRSNISRILSKSLEDGIVEISINDSVTKHPEIAGRLCQAYHLKDVVIASSHSDMERTTRNVGERLAAYLVSVLKNGMLVGVTSGRISYYAMRGIHNTRGLHVDCVQLMGGTSNHFTVEDSQSIAVSFSNRFNGNAYILPAPLMVKTKQLKQLFLQEPLCMEVFQKYSDLSIALLEISPLRARLSSELREPWLSYADSLQLGDLAAVSSVCGRYFDLQGMPCNAGINDRVIAMDLDLLENVPITVGTAAGLDMLEPTLSILRSGLINVLVVDEVLACGLEETSKNERS</sequence>
<protein>
    <recommendedName>
        <fullName evidence="9">Transcriptional regulator</fullName>
    </recommendedName>
</protein>
<feature type="domain" description="Sugar-binding" evidence="5">
    <location>
        <begin position="66"/>
        <end position="312"/>
    </location>
</feature>
<evidence type="ECO:0000313" key="8">
    <source>
        <dbReference type="Proteomes" id="UP000620366"/>
    </source>
</evidence>
<evidence type="ECO:0000256" key="1">
    <source>
        <dbReference type="ARBA" id="ARBA00010466"/>
    </source>
</evidence>
<dbReference type="SUPFAM" id="SSF100950">
    <property type="entry name" value="NagB/RpiA/CoA transferase-like"/>
    <property type="match status" value="1"/>
</dbReference>
<organism evidence="7 8">
    <name type="scientific">Feifania hominis</name>
    <dbReference type="NCBI Taxonomy" id="2763660"/>
    <lineage>
        <taxon>Bacteria</taxon>
        <taxon>Bacillati</taxon>
        <taxon>Bacillota</taxon>
        <taxon>Clostridia</taxon>
        <taxon>Eubacteriales</taxon>
        <taxon>Feifaniaceae</taxon>
        <taxon>Feifania</taxon>
    </lineage>
</organism>
<evidence type="ECO:0000259" key="6">
    <source>
        <dbReference type="Pfam" id="PF04545"/>
    </source>
</evidence>
<proteinExistence type="inferred from homology"/>
<comment type="caution">
    <text evidence="7">The sequence shown here is derived from an EMBL/GenBank/DDBJ whole genome shotgun (WGS) entry which is preliminary data.</text>
</comment>
<dbReference type="Gene3D" id="1.10.10.10">
    <property type="entry name" value="Winged helix-like DNA-binding domain superfamily/Winged helix DNA-binding domain"/>
    <property type="match status" value="1"/>
</dbReference>
<dbReference type="GO" id="GO:0003677">
    <property type="term" value="F:DNA binding"/>
    <property type="evidence" value="ECO:0007669"/>
    <property type="project" value="UniProtKB-KW"/>
</dbReference>
<dbReference type="Proteomes" id="UP000620366">
    <property type="component" value="Unassembled WGS sequence"/>
</dbReference>
<dbReference type="AlphaFoldDB" id="A0A926DDV0"/>
<dbReference type="Pfam" id="PF04198">
    <property type="entry name" value="Sugar-bind"/>
    <property type="match status" value="1"/>
</dbReference>
<dbReference type="Gene3D" id="3.40.50.1360">
    <property type="match status" value="1"/>
</dbReference>
<dbReference type="PANTHER" id="PTHR34294">
    <property type="entry name" value="TRANSCRIPTIONAL REGULATOR-RELATED"/>
    <property type="match status" value="1"/>
</dbReference>
<accession>A0A926DDV0</accession>
<dbReference type="Pfam" id="PF04545">
    <property type="entry name" value="Sigma70_r4"/>
    <property type="match status" value="1"/>
</dbReference>
<dbReference type="PANTHER" id="PTHR34294:SF1">
    <property type="entry name" value="TRANSCRIPTIONAL REGULATOR LSRR"/>
    <property type="match status" value="1"/>
</dbReference>
<keyword evidence="2" id="KW-0805">Transcription regulation</keyword>
<dbReference type="GO" id="GO:0006352">
    <property type="term" value="P:DNA-templated transcription initiation"/>
    <property type="evidence" value="ECO:0007669"/>
    <property type="project" value="InterPro"/>
</dbReference>
<reference evidence="7" key="1">
    <citation type="submission" date="2020-08" db="EMBL/GenBank/DDBJ databases">
        <title>Genome public.</title>
        <authorList>
            <person name="Liu C."/>
            <person name="Sun Q."/>
        </authorList>
    </citation>
    <scope>NUCLEOTIDE SEQUENCE</scope>
    <source>
        <strain evidence="7">BX7</strain>
    </source>
</reference>
<keyword evidence="3" id="KW-0238">DNA-binding</keyword>
<evidence type="ECO:0000256" key="2">
    <source>
        <dbReference type="ARBA" id="ARBA00023015"/>
    </source>
</evidence>
<dbReference type="GO" id="GO:0030246">
    <property type="term" value="F:carbohydrate binding"/>
    <property type="evidence" value="ECO:0007669"/>
    <property type="project" value="InterPro"/>
</dbReference>
<evidence type="ECO:0000313" key="7">
    <source>
        <dbReference type="EMBL" id="MBC8535989.1"/>
    </source>
</evidence>